<reference evidence="2 3" key="1">
    <citation type="journal article" date="2016" name="Nat. Commun.">
        <title>Thousands of microbial genomes shed light on interconnected biogeochemical processes in an aquifer system.</title>
        <authorList>
            <person name="Anantharaman K."/>
            <person name="Brown C.T."/>
            <person name="Hug L.A."/>
            <person name="Sharon I."/>
            <person name="Castelle C.J."/>
            <person name="Probst A.J."/>
            <person name="Thomas B.C."/>
            <person name="Singh A."/>
            <person name="Wilkins M.J."/>
            <person name="Karaoz U."/>
            <person name="Brodie E.L."/>
            <person name="Williams K.H."/>
            <person name="Hubbard S.S."/>
            <person name="Banfield J.F."/>
        </authorList>
    </citation>
    <scope>NUCLEOTIDE SEQUENCE [LARGE SCALE GENOMIC DNA]</scope>
</reference>
<dbReference type="InterPro" id="IPR029063">
    <property type="entry name" value="SAM-dependent_MTases_sf"/>
</dbReference>
<dbReference type="SUPFAM" id="SSF53335">
    <property type="entry name" value="S-adenosyl-L-methionine-dependent methyltransferases"/>
    <property type="match status" value="1"/>
</dbReference>
<evidence type="ECO:0000259" key="1">
    <source>
        <dbReference type="Pfam" id="PF08241"/>
    </source>
</evidence>
<name>A0A1F7L0T9_9BACT</name>
<dbReference type="CDD" id="cd02440">
    <property type="entry name" value="AdoMet_MTases"/>
    <property type="match status" value="1"/>
</dbReference>
<protein>
    <recommendedName>
        <fullName evidence="1">Methyltransferase type 11 domain-containing protein</fullName>
    </recommendedName>
</protein>
<proteinExistence type="predicted"/>
<evidence type="ECO:0000313" key="2">
    <source>
        <dbReference type="EMBL" id="OGK73728.1"/>
    </source>
</evidence>
<feature type="domain" description="Methyltransferase type 11" evidence="1">
    <location>
        <begin position="110"/>
        <end position="198"/>
    </location>
</feature>
<dbReference type="Gene3D" id="3.40.50.150">
    <property type="entry name" value="Vaccinia Virus protein VP39"/>
    <property type="match status" value="1"/>
</dbReference>
<sequence length="288" mass="34128">MILIQCVNCNQRTNFKETSLIKTQKCLYCGYEYKSSVKYLKFDYTSLLKKNYKKNYLLNQVLNNNALLSYITQKDASLSLPYRKDVTNFRLFIERSILHRKRVNDKFKILDIGCGPLKLPGYLQFSNKLHGCKLYGIDPIDKRSFNGYRVVGTAEYMPFVNDYFDAIIFATSLDHLCSLEKTIFETYRVLKNNGLVLIWMSDRSRFLQKNIKELIANLLFYLKNGYRQEKYYFTSKTHLYYIPDGAVDPFHSFNETPDLIKKCFEKNNMELIDYRHNNINEVFLAFKK</sequence>
<organism evidence="2 3">
    <name type="scientific">Candidatus Roizmanbacteria bacterium RIFOXYD1_FULL_38_12</name>
    <dbReference type="NCBI Taxonomy" id="1802093"/>
    <lineage>
        <taxon>Bacteria</taxon>
        <taxon>Candidatus Roizmaniibacteriota</taxon>
    </lineage>
</organism>
<dbReference type="Pfam" id="PF08241">
    <property type="entry name" value="Methyltransf_11"/>
    <property type="match status" value="1"/>
</dbReference>
<dbReference type="InterPro" id="IPR013216">
    <property type="entry name" value="Methyltransf_11"/>
</dbReference>
<dbReference type="GO" id="GO:0008757">
    <property type="term" value="F:S-adenosylmethionine-dependent methyltransferase activity"/>
    <property type="evidence" value="ECO:0007669"/>
    <property type="project" value="InterPro"/>
</dbReference>
<gene>
    <name evidence="2" type="ORF">A3K52_03000</name>
</gene>
<dbReference type="EMBL" id="MGBR01000001">
    <property type="protein sequence ID" value="OGK73728.1"/>
    <property type="molecule type" value="Genomic_DNA"/>
</dbReference>
<comment type="caution">
    <text evidence="2">The sequence shown here is derived from an EMBL/GenBank/DDBJ whole genome shotgun (WGS) entry which is preliminary data.</text>
</comment>
<evidence type="ECO:0000313" key="3">
    <source>
        <dbReference type="Proteomes" id="UP000177050"/>
    </source>
</evidence>
<accession>A0A1F7L0T9</accession>
<dbReference type="AlphaFoldDB" id="A0A1F7L0T9"/>
<dbReference type="Proteomes" id="UP000177050">
    <property type="component" value="Unassembled WGS sequence"/>
</dbReference>